<keyword evidence="8 12" id="KW-0863">Zinc-finger</keyword>
<proteinExistence type="evidence at transcript level"/>
<evidence type="ECO:0000256" key="12">
    <source>
        <dbReference type="PROSITE-ProRule" id="PRU00175"/>
    </source>
</evidence>
<dbReference type="PROSITE" id="PS51873">
    <property type="entry name" value="TRIAD"/>
    <property type="match status" value="1"/>
</dbReference>
<evidence type="ECO:0000256" key="1">
    <source>
        <dbReference type="ARBA" id="ARBA00001798"/>
    </source>
</evidence>
<dbReference type="CDD" id="cd20344">
    <property type="entry name" value="BRcat_RBR_TRIAD1"/>
    <property type="match status" value="1"/>
</dbReference>
<dbReference type="InterPro" id="IPR045840">
    <property type="entry name" value="Ariadne"/>
</dbReference>
<evidence type="ECO:0000256" key="10">
    <source>
        <dbReference type="ARBA" id="ARBA00022833"/>
    </source>
</evidence>
<dbReference type="EC" id="2.3.2.31" evidence="4"/>
<evidence type="ECO:0000256" key="6">
    <source>
        <dbReference type="ARBA" id="ARBA00022723"/>
    </source>
</evidence>
<comment type="similarity">
    <text evidence="3">Belongs to the RBR family. Ariadne subfamily.</text>
</comment>
<dbReference type="InterPro" id="IPR047555">
    <property type="entry name" value="BRcat_RBR_TRIAD1"/>
</dbReference>
<keyword evidence="11" id="KW-0539">Nucleus</keyword>
<keyword evidence="6" id="KW-0479">Metal-binding</keyword>
<evidence type="ECO:0000256" key="11">
    <source>
        <dbReference type="ARBA" id="ARBA00023242"/>
    </source>
</evidence>
<dbReference type="GO" id="GO:0005634">
    <property type="term" value="C:nucleus"/>
    <property type="evidence" value="ECO:0007669"/>
    <property type="project" value="UniProtKB-SubCell"/>
</dbReference>
<evidence type="ECO:0000256" key="5">
    <source>
        <dbReference type="ARBA" id="ARBA00022679"/>
    </source>
</evidence>
<dbReference type="PANTHER" id="PTHR11685">
    <property type="entry name" value="RBR FAMILY RING FINGER AND IBR DOMAIN-CONTAINING"/>
    <property type="match status" value="1"/>
</dbReference>
<evidence type="ECO:0000259" key="15">
    <source>
        <dbReference type="PROSITE" id="PS51873"/>
    </source>
</evidence>
<dbReference type="Pfam" id="PF22191">
    <property type="entry name" value="IBR_1"/>
    <property type="match status" value="1"/>
</dbReference>
<dbReference type="Pfam" id="PF19422">
    <property type="entry name" value="Ariadne"/>
    <property type="match status" value="1"/>
</dbReference>
<dbReference type="InterPro" id="IPR017907">
    <property type="entry name" value="Znf_RING_CS"/>
</dbReference>
<feature type="domain" description="RING-type" evidence="14">
    <location>
        <begin position="145"/>
        <end position="189"/>
    </location>
</feature>
<dbReference type="CDD" id="cd20360">
    <property type="entry name" value="Rcat_RBR_TRIAD1"/>
    <property type="match status" value="1"/>
</dbReference>
<feature type="domain" description="RING-type" evidence="14">
    <location>
        <begin position="308"/>
        <end position="348"/>
    </location>
</feature>
<dbReference type="InterPro" id="IPR044066">
    <property type="entry name" value="TRIAD_supradom"/>
</dbReference>
<dbReference type="CDD" id="cd16773">
    <property type="entry name" value="RING-HC_RBR_TRIAD1"/>
    <property type="match status" value="1"/>
</dbReference>
<comment type="catalytic activity">
    <reaction evidence="1">
        <text>[E2 ubiquitin-conjugating enzyme]-S-ubiquitinyl-L-cysteine + [acceptor protein]-L-lysine = [E2 ubiquitin-conjugating enzyme]-L-cysteine + [acceptor protein]-N(6)-ubiquitinyl-L-lysine.</text>
        <dbReference type="EC" id="2.3.2.31"/>
    </reaction>
</comment>
<dbReference type="Pfam" id="PF26000">
    <property type="entry name" value="UBA_ARIH2_N"/>
    <property type="match status" value="1"/>
</dbReference>
<dbReference type="GO" id="GO:0061630">
    <property type="term" value="F:ubiquitin protein ligase activity"/>
    <property type="evidence" value="ECO:0007669"/>
    <property type="project" value="UniProtKB-EC"/>
</dbReference>
<dbReference type="InterPro" id="IPR047556">
    <property type="entry name" value="Rcat_RBR_TRIAD1"/>
</dbReference>
<evidence type="ECO:0000313" key="16">
    <source>
        <dbReference type="EMBL" id="CAB3222875.1"/>
    </source>
</evidence>
<dbReference type="InterPro" id="IPR013083">
    <property type="entry name" value="Znf_RING/FYVE/PHD"/>
</dbReference>
<dbReference type="SUPFAM" id="SSF57850">
    <property type="entry name" value="RING/U-box"/>
    <property type="match status" value="3"/>
</dbReference>
<dbReference type="InterPro" id="IPR031127">
    <property type="entry name" value="E3_UB_ligase_RBR"/>
</dbReference>
<feature type="compositionally biased region" description="Acidic residues" evidence="13">
    <location>
        <begin position="1"/>
        <end position="18"/>
    </location>
</feature>
<dbReference type="GO" id="GO:0016567">
    <property type="term" value="P:protein ubiquitination"/>
    <property type="evidence" value="ECO:0007669"/>
    <property type="project" value="InterPro"/>
</dbReference>
<gene>
    <name evidence="16" type="primary">Arih2</name>
</gene>
<evidence type="ECO:0000256" key="3">
    <source>
        <dbReference type="ARBA" id="ARBA00005884"/>
    </source>
</evidence>
<evidence type="ECO:0000259" key="14">
    <source>
        <dbReference type="PROSITE" id="PS50089"/>
    </source>
</evidence>
<dbReference type="PROSITE" id="PS00518">
    <property type="entry name" value="ZF_RING_1"/>
    <property type="match status" value="1"/>
</dbReference>
<evidence type="ECO:0000256" key="13">
    <source>
        <dbReference type="SAM" id="MobiDB-lite"/>
    </source>
</evidence>
<sequence>MADSDEDFSDDYDDEDINDYYNNNDDYIESDENDADSKNEETGIVSNNNNIKKRIQELEHFQYETFTTENVKAKLLNDMETASGTLNISPSLARIVLHHVKWKLPVVSTKCSLPSEKTKLLVESGVQCRSRPNIKTVRPKEIPYCGVCLENFATNDLYALSCKHMFCEGCWKQHIGFAVKDGMSSGIPCMENNCTLLCHEDFVHQFLSVKSGSLESNYLRHLLRISVMEHYQLRFCPGADCDMTLYAEKPKPRKVQCSKCKYICCFECGHPYHTPADCSTIQKWLTKCADDSETANYISANTKDCPACHICIEKNGGCNHIQCSKCKHNFCWMCLGDWKNHGNSYYECSRYKENPKIAKKSQQTQAREALKKYLFYFQRWENHNQSLMLEAQARTRIQKQIEEKVNKCQGTWIDWQYLMRAGELLAKCRYTLQYTYPLVYYAEAGPEKTLFEYQQAQLEVEIEGLAWKLEHAGDYQRGEIENQMDVAEKRRQTLLARFVSD</sequence>
<reference evidence="16" key="1">
    <citation type="submission" date="2020-04" db="EMBL/GenBank/DDBJ databases">
        <authorList>
            <person name="Neveu A P."/>
        </authorList>
    </citation>
    <scope>NUCLEOTIDE SEQUENCE</scope>
    <source>
        <tissue evidence="16">Whole embryo</tissue>
    </source>
</reference>
<protein>
    <recommendedName>
        <fullName evidence="4">RBR-type E3 ubiquitin transferase</fullName>
        <ecNumber evidence="4">2.3.2.31</ecNumber>
    </recommendedName>
</protein>
<name>A0A6F9D7H2_9ASCI</name>
<dbReference type="EMBL" id="LR783033">
    <property type="protein sequence ID" value="CAB3222875.1"/>
    <property type="molecule type" value="mRNA"/>
</dbReference>
<keyword evidence="9" id="KW-0833">Ubl conjugation pathway</keyword>
<dbReference type="FunFam" id="3.30.40.10:FF:000019">
    <property type="entry name" value="RBR-type E3 ubiquitin transferase"/>
    <property type="match status" value="1"/>
</dbReference>
<dbReference type="InterPro" id="IPR002867">
    <property type="entry name" value="IBR_dom"/>
</dbReference>
<feature type="region of interest" description="Disordered" evidence="13">
    <location>
        <begin position="1"/>
        <end position="45"/>
    </location>
</feature>
<keyword evidence="10" id="KW-0862">Zinc</keyword>
<evidence type="ECO:0000256" key="9">
    <source>
        <dbReference type="ARBA" id="ARBA00022786"/>
    </source>
</evidence>
<dbReference type="AlphaFoldDB" id="A0A6F9D7H2"/>
<evidence type="ECO:0000256" key="4">
    <source>
        <dbReference type="ARBA" id="ARBA00012251"/>
    </source>
</evidence>
<comment type="subcellular location">
    <subcellularLocation>
        <location evidence="2">Nucleus</location>
    </subcellularLocation>
</comment>
<dbReference type="GO" id="GO:0008270">
    <property type="term" value="F:zinc ion binding"/>
    <property type="evidence" value="ECO:0007669"/>
    <property type="project" value="UniProtKB-KW"/>
</dbReference>
<keyword evidence="7" id="KW-0677">Repeat</keyword>
<evidence type="ECO:0000256" key="7">
    <source>
        <dbReference type="ARBA" id="ARBA00022737"/>
    </source>
</evidence>
<dbReference type="FunFam" id="1.20.120.1750:FF:000004">
    <property type="entry name" value="RBR-type E3 ubiquitin transferase"/>
    <property type="match status" value="1"/>
</dbReference>
<feature type="domain" description="RING-type" evidence="15">
    <location>
        <begin position="141"/>
        <end position="352"/>
    </location>
</feature>
<dbReference type="InterPro" id="IPR001841">
    <property type="entry name" value="Znf_RING"/>
</dbReference>
<dbReference type="Gene3D" id="3.30.40.10">
    <property type="entry name" value="Zinc/RING finger domain, C3HC4 (zinc finger)"/>
    <property type="match status" value="1"/>
</dbReference>
<evidence type="ECO:0000256" key="8">
    <source>
        <dbReference type="ARBA" id="ARBA00022771"/>
    </source>
</evidence>
<keyword evidence="5" id="KW-0808">Transferase</keyword>
<dbReference type="PROSITE" id="PS50089">
    <property type="entry name" value="ZF_RING_2"/>
    <property type="match status" value="2"/>
</dbReference>
<evidence type="ECO:0000256" key="2">
    <source>
        <dbReference type="ARBA" id="ARBA00004123"/>
    </source>
</evidence>
<accession>A0A6F9D7H2</accession>
<dbReference type="Pfam" id="PF01485">
    <property type="entry name" value="IBR"/>
    <property type="match status" value="1"/>
</dbReference>
<dbReference type="SMART" id="SM00647">
    <property type="entry name" value="IBR"/>
    <property type="match status" value="2"/>
</dbReference>
<organism evidence="16">
    <name type="scientific">Phallusia mammillata</name>
    <dbReference type="NCBI Taxonomy" id="59560"/>
    <lineage>
        <taxon>Eukaryota</taxon>
        <taxon>Metazoa</taxon>
        <taxon>Chordata</taxon>
        <taxon>Tunicata</taxon>
        <taxon>Ascidiacea</taxon>
        <taxon>Phlebobranchia</taxon>
        <taxon>Ascidiidae</taxon>
        <taxon>Phallusia</taxon>
    </lineage>
</organism>
<dbReference type="Gene3D" id="1.20.120.1750">
    <property type="match status" value="1"/>
</dbReference>